<dbReference type="EMBL" id="AQHV01000028">
    <property type="protein sequence ID" value="KKB45647.1"/>
    <property type="molecule type" value="Genomic_DNA"/>
</dbReference>
<evidence type="ECO:0008006" key="3">
    <source>
        <dbReference type="Google" id="ProtNLM"/>
    </source>
</evidence>
<dbReference type="AlphaFoldDB" id="A0A0F5IKK1"/>
<protein>
    <recommendedName>
        <fullName evidence="3">Lipoprotein</fullName>
    </recommendedName>
</protein>
<gene>
    <name evidence="1" type="ORF">HMPREF1535_04931</name>
</gene>
<dbReference type="STRING" id="927665.HMPREF1535_04931"/>
<dbReference type="Proteomes" id="UP000033047">
    <property type="component" value="Unassembled WGS sequence"/>
</dbReference>
<evidence type="ECO:0000313" key="1">
    <source>
        <dbReference type="EMBL" id="KKB45647.1"/>
    </source>
</evidence>
<sequence>MKNLSFIYSLLVVFALLSCSKTKFQYDKKIYLSEPEITWFTFDDYDSVAVKGFTRCEALDVCKGALPGNVAKESGFDKSYLYYIYEASVEVKDNEESLASFREYTNLGYSTREFENKGIGQVSVLKENGDKYLKTSTCLIHIFQEVGGEKQDIWYPCSPFDLEWSFFSIKNPL</sequence>
<dbReference type="PROSITE" id="PS51257">
    <property type="entry name" value="PROKAR_LIPOPROTEIN"/>
    <property type="match status" value="1"/>
</dbReference>
<reference evidence="1 2" key="1">
    <citation type="submission" date="2013-04" db="EMBL/GenBank/DDBJ databases">
        <title>The Genome Sequence of Parabacteroides goldsteinii DSM 19448.</title>
        <authorList>
            <consortium name="The Broad Institute Genomics Platform"/>
            <person name="Earl A."/>
            <person name="Ward D."/>
            <person name="Feldgarden M."/>
            <person name="Gevers D."/>
            <person name="Martens E."/>
            <person name="Sakamoto M."/>
            <person name="Benno Y."/>
            <person name="Song Y."/>
            <person name="Liu C."/>
            <person name="Lee J."/>
            <person name="Bolanos M."/>
            <person name="Vaisanen M.L."/>
            <person name="Finegold S.M."/>
            <person name="Walker B."/>
            <person name="Young S."/>
            <person name="Zeng Q."/>
            <person name="Gargeya S."/>
            <person name="Fitzgerald M."/>
            <person name="Haas B."/>
            <person name="Abouelleil A."/>
            <person name="Allen A.W."/>
            <person name="Alvarado L."/>
            <person name="Arachchi H.M."/>
            <person name="Berlin A.M."/>
            <person name="Chapman S.B."/>
            <person name="Gainer-Dewar J."/>
            <person name="Goldberg J."/>
            <person name="Griggs A."/>
            <person name="Gujja S."/>
            <person name="Hansen M."/>
            <person name="Howarth C."/>
            <person name="Imamovic A."/>
            <person name="Ireland A."/>
            <person name="Larimer J."/>
            <person name="McCowan C."/>
            <person name="Murphy C."/>
            <person name="Pearson M."/>
            <person name="Poon T.W."/>
            <person name="Priest M."/>
            <person name="Roberts A."/>
            <person name="Saif S."/>
            <person name="Shea T."/>
            <person name="Sisk P."/>
            <person name="Sykes S."/>
            <person name="Wortman J."/>
            <person name="Nusbaum C."/>
            <person name="Birren B."/>
        </authorList>
    </citation>
    <scope>NUCLEOTIDE SEQUENCE [LARGE SCALE GENOMIC DNA]</scope>
    <source>
        <strain evidence="1 2">DSM 19448</strain>
    </source>
</reference>
<accession>A0A0F5IKK1</accession>
<evidence type="ECO:0000313" key="2">
    <source>
        <dbReference type="Proteomes" id="UP000033047"/>
    </source>
</evidence>
<proteinExistence type="predicted"/>
<dbReference type="PATRIC" id="fig|927665.4.peg.5058"/>
<comment type="caution">
    <text evidence="1">The sequence shown here is derived from an EMBL/GenBank/DDBJ whole genome shotgun (WGS) entry which is preliminary data.</text>
</comment>
<name>A0A0F5IKK1_9BACT</name>
<organism evidence="1 2">
    <name type="scientific">Parabacteroides goldsteinii DSM 19448 = WAL 12034</name>
    <dbReference type="NCBI Taxonomy" id="927665"/>
    <lineage>
        <taxon>Bacteria</taxon>
        <taxon>Pseudomonadati</taxon>
        <taxon>Bacteroidota</taxon>
        <taxon>Bacteroidia</taxon>
        <taxon>Bacteroidales</taxon>
        <taxon>Tannerellaceae</taxon>
        <taxon>Parabacteroides</taxon>
    </lineage>
</organism>
<dbReference type="HOGENOM" id="CLU_1546147_0_0_10"/>
<dbReference type="RefSeq" id="WP_046147842.1">
    <property type="nucleotide sequence ID" value="NZ_KQ033914.1"/>
</dbReference>